<gene>
    <name evidence="8" type="ORF">ACFSKU_10235</name>
</gene>
<evidence type="ECO:0000313" key="9">
    <source>
        <dbReference type="Proteomes" id="UP001597369"/>
    </source>
</evidence>
<evidence type="ECO:0000259" key="7">
    <source>
        <dbReference type="Pfam" id="PF02687"/>
    </source>
</evidence>
<dbReference type="PANTHER" id="PTHR30572:SF18">
    <property type="entry name" value="ABC-TYPE MACROLIDE FAMILY EXPORT SYSTEM PERMEASE COMPONENT 2"/>
    <property type="match status" value="1"/>
</dbReference>
<sequence>MEQILKRHNPAYPFEYQFLDNDFNIMYKTEAIMGQLTKYLAGIAIFISCLGLFGLALFTAEQRTKEIGVRKVLGASVSSIVFMLSKDFLKLVLIANLVALPLSWYLMNNWLNDYAYRTEFSWWIFASAFLATVTIAMFTLSFHAVRTAIANPVTSLRTE</sequence>
<evidence type="ECO:0000256" key="6">
    <source>
        <dbReference type="SAM" id="Phobius"/>
    </source>
</evidence>
<dbReference type="Proteomes" id="UP001597369">
    <property type="component" value="Unassembled WGS sequence"/>
</dbReference>
<evidence type="ECO:0000256" key="2">
    <source>
        <dbReference type="ARBA" id="ARBA00022475"/>
    </source>
</evidence>
<evidence type="ECO:0000256" key="3">
    <source>
        <dbReference type="ARBA" id="ARBA00022692"/>
    </source>
</evidence>
<dbReference type="Pfam" id="PF02687">
    <property type="entry name" value="FtsX"/>
    <property type="match status" value="1"/>
</dbReference>
<organism evidence="8 9">
    <name type="scientific">Pontibacter silvestris</name>
    <dbReference type="NCBI Taxonomy" id="2305183"/>
    <lineage>
        <taxon>Bacteria</taxon>
        <taxon>Pseudomonadati</taxon>
        <taxon>Bacteroidota</taxon>
        <taxon>Cytophagia</taxon>
        <taxon>Cytophagales</taxon>
        <taxon>Hymenobacteraceae</taxon>
        <taxon>Pontibacter</taxon>
    </lineage>
</organism>
<keyword evidence="3 6" id="KW-0812">Transmembrane</keyword>
<keyword evidence="9" id="KW-1185">Reference proteome</keyword>
<dbReference type="InterPro" id="IPR003838">
    <property type="entry name" value="ABC3_permease_C"/>
</dbReference>
<feature type="transmembrane region" description="Helical" evidence="6">
    <location>
        <begin position="39"/>
        <end position="60"/>
    </location>
</feature>
<evidence type="ECO:0000313" key="8">
    <source>
        <dbReference type="EMBL" id="MFD2067262.1"/>
    </source>
</evidence>
<feature type="transmembrane region" description="Helical" evidence="6">
    <location>
        <begin position="120"/>
        <end position="140"/>
    </location>
</feature>
<dbReference type="RefSeq" id="WP_229960901.1">
    <property type="nucleotide sequence ID" value="NZ_JAJJWI010000009.1"/>
</dbReference>
<name>A0ABW4WX02_9BACT</name>
<keyword evidence="5 6" id="KW-0472">Membrane</keyword>
<keyword evidence="2" id="KW-1003">Cell membrane</keyword>
<dbReference type="PANTHER" id="PTHR30572">
    <property type="entry name" value="MEMBRANE COMPONENT OF TRANSPORTER-RELATED"/>
    <property type="match status" value="1"/>
</dbReference>
<reference evidence="9" key="1">
    <citation type="journal article" date="2019" name="Int. J. Syst. Evol. Microbiol.">
        <title>The Global Catalogue of Microorganisms (GCM) 10K type strain sequencing project: providing services to taxonomists for standard genome sequencing and annotation.</title>
        <authorList>
            <consortium name="The Broad Institute Genomics Platform"/>
            <consortium name="The Broad Institute Genome Sequencing Center for Infectious Disease"/>
            <person name="Wu L."/>
            <person name="Ma J."/>
        </authorList>
    </citation>
    <scope>NUCLEOTIDE SEQUENCE [LARGE SCALE GENOMIC DNA]</scope>
    <source>
        <strain evidence="9">JCM 16545</strain>
    </source>
</reference>
<keyword evidence="4 6" id="KW-1133">Transmembrane helix</keyword>
<accession>A0ABW4WX02</accession>
<comment type="subcellular location">
    <subcellularLocation>
        <location evidence="1">Cell membrane</location>
        <topology evidence="1">Multi-pass membrane protein</topology>
    </subcellularLocation>
</comment>
<evidence type="ECO:0000256" key="5">
    <source>
        <dbReference type="ARBA" id="ARBA00023136"/>
    </source>
</evidence>
<dbReference type="EMBL" id="JBHUHV010000029">
    <property type="protein sequence ID" value="MFD2067262.1"/>
    <property type="molecule type" value="Genomic_DNA"/>
</dbReference>
<comment type="caution">
    <text evidence="8">The sequence shown here is derived from an EMBL/GenBank/DDBJ whole genome shotgun (WGS) entry which is preliminary data.</text>
</comment>
<evidence type="ECO:0000256" key="4">
    <source>
        <dbReference type="ARBA" id="ARBA00022989"/>
    </source>
</evidence>
<evidence type="ECO:0000256" key="1">
    <source>
        <dbReference type="ARBA" id="ARBA00004651"/>
    </source>
</evidence>
<protein>
    <submittedName>
        <fullName evidence="8">ABC transporter permease</fullName>
    </submittedName>
</protein>
<feature type="domain" description="ABC3 transporter permease C-terminal" evidence="7">
    <location>
        <begin position="41"/>
        <end position="142"/>
    </location>
</feature>
<dbReference type="InterPro" id="IPR050250">
    <property type="entry name" value="Macrolide_Exporter_MacB"/>
</dbReference>
<proteinExistence type="predicted"/>
<feature type="transmembrane region" description="Helical" evidence="6">
    <location>
        <begin position="72"/>
        <end position="100"/>
    </location>
</feature>